<evidence type="ECO:0000256" key="5">
    <source>
        <dbReference type="ARBA" id="ARBA00015719"/>
    </source>
</evidence>
<feature type="compositionally biased region" description="Basic and acidic residues" evidence="9">
    <location>
        <begin position="23"/>
        <end position="35"/>
    </location>
</feature>
<dbReference type="Proteomes" id="UP000184048">
    <property type="component" value="Unassembled WGS sequence"/>
</dbReference>
<dbReference type="PANTHER" id="PTHR36175:SF1">
    <property type="entry name" value="CYANOPHYCINASE"/>
    <property type="match status" value="1"/>
</dbReference>
<evidence type="ECO:0000256" key="2">
    <source>
        <dbReference type="ARBA" id="ARBA00002039"/>
    </source>
</evidence>
<dbReference type="Gene3D" id="3.40.50.880">
    <property type="match status" value="1"/>
</dbReference>
<dbReference type="GO" id="GO:0008236">
    <property type="term" value="F:serine-type peptidase activity"/>
    <property type="evidence" value="ECO:0007669"/>
    <property type="project" value="UniProtKB-KW"/>
</dbReference>
<evidence type="ECO:0000313" key="10">
    <source>
        <dbReference type="EMBL" id="SHE82933.1"/>
    </source>
</evidence>
<dbReference type="InterPro" id="IPR011811">
    <property type="entry name" value="Peptidase_S51_cyanophycinase"/>
</dbReference>
<dbReference type="GO" id="GO:0008241">
    <property type="term" value="F:peptidyl-dipeptidase activity"/>
    <property type="evidence" value="ECO:0007669"/>
    <property type="project" value="UniProtKB-EC"/>
</dbReference>
<feature type="region of interest" description="Disordered" evidence="9">
    <location>
        <begin position="1"/>
        <end position="35"/>
    </location>
</feature>
<keyword evidence="8" id="KW-0720">Serine protease</keyword>
<comment type="catalytic activity">
    <reaction evidence="1">
        <text>[L-4-(L-arginin-2-N-yl)aspartate](n) + H2O = [L-4-(L-arginin-2-N-yl)aspartate](n-1) + L-4-(L-arginin-2-N-yl)aspartate</text>
        <dbReference type="Rhea" id="RHEA:12845"/>
        <dbReference type="Rhea" id="RHEA-COMP:13728"/>
        <dbReference type="Rhea" id="RHEA-COMP:13734"/>
        <dbReference type="ChEBI" id="CHEBI:15377"/>
        <dbReference type="ChEBI" id="CHEBI:137986"/>
        <dbReference type="ChEBI" id="CHEBI:137991"/>
        <dbReference type="EC" id="3.4.15.6"/>
    </reaction>
</comment>
<evidence type="ECO:0000256" key="8">
    <source>
        <dbReference type="ARBA" id="ARBA00022825"/>
    </source>
</evidence>
<dbReference type="STRING" id="1121884.SAMN02745131_01167"/>
<keyword evidence="11" id="KW-1185">Reference proteome</keyword>
<dbReference type="Pfam" id="PF03575">
    <property type="entry name" value="Peptidase_S51"/>
    <property type="match status" value="1"/>
</dbReference>
<protein>
    <recommendedName>
        <fullName evidence="5">Cyanophycinase</fullName>
        <ecNumber evidence="4">3.4.15.6</ecNumber>
    </recommendedName>
</protein>
<dbReference type="OrthoDB" id="9799980at2"/>
<dbReference type="GO" id="GO:0006508">
    <property type="term" value="P:proteolysis"/>
    <property type="evidence" value="ECO:0007669"/>
    <property type="project" value="UniProtKB-KW"/>
</dbReference>
<dbReference type="InterPro" id="IPR005320">
    <property type="entry name" value="Peptidase_S51"/>
</dbReference>
<comment type="function">
    <text evidence="2">Exopeptidase that catalyzes the hydrolytic cleavage of multi-L-arginyl-poly-L-aspartic acid (cyanophycin; a water-insoluble reserve polymer) into aspartate-arginine dipeptides.</text>
</comment>
<proteinExistence type="inferred from homology"/>
<keyword evidence="6" id="KW-0645">Protease</keyword>
<sequence>MSKRPTENHSPVPEGTLVVIGGKENKGAEAPENKKKPSDFIKLEVLQAFKESSHKRDPMIEVITTASSEGPESFEDYKKVFGKIGVTRIGHIHHEKRQEILEDEMLERVKNADAFFFSGGDQLLLTAIYGGTSFLTSLKQRYITEPIVIGGTSAGAMALSTPMIYAGNEEVQELGGQIKVAMGLEFLKDVCIDTHFVHRGRFVRMAQVVITNPTSIGIGIEEDTCILVKKGKEMQVLGTGLVVIIEGFKIAEANIREFADDKPITARNLTVHLLSDGNTYMIPQINPPHK</sequence>
<dbReference type="EC" id="3.4.15.6" evidence="4"/>
<evidence type="ECO:0000256" key="1">
    <source>
        <dbReference type="ARBA" id="ARBA00001092"/>
    </source>
</evidence>
<dbReference type="CDD" id="cd03145">
    <property type="entry name" value="GAT1_cyanophycinase"/>
    <property type="match status" value="1"/>
</dbReference>
<evidence type="ECO:0000256" key="6">
    <source>
        <dbReference type="ARBA" id="ARBA00022670"/>
    </source>
</evidence>
<comment type="similarity">
    <text evidence="3">Belongs to the peptidase S51 family.</text>
</comment>
<keyword evidence="7" id="KW-0378">Hydrolase</keyword>
<evidence type="ECO:0000313" key="11">
    <source>
        <dbReference type="Proteomes" id="UP000184048"/>
    </source>
</evidence>
<dbReference type="NCBIfam" id="TIGR02069">
    <property type="entry name" value="cyanophycinase"/>
    <property type="match status" value="1"/>
</dbReference>
<dbReference type="EMBL" id="FQUU01000004">
    <property type="protein sequence ID" value="SHE82933.1"/>
    <property type="molecule type" value="Genomic_DNA"/>
</dbReference>
<accession>A0A1M4WPF2</accession>
<evidence type="ECO:0000256" key="3">
    <source>
        <dbReference type="ARBA" id="ARBA00006534"/>
    </source>
</evidence>
<evidence type="ECO:0000256" key="7">
    <source>
        <dbReference type="ARBA" id="ARBA00022801"/>
    </source>
</evidence>
<dbReference type="AlphaFoldDB" id="A0A1M4WPF2"/>
<organism evidence="10 11">
    <name type="scientific">Flavisolibacter ginsengisoli DSM 18119</name>
    <dbReference type="NCBI Taxonomy" id="1121884"/>
    <lineage>
        <taxon>Bacteria</taxon>
        <taxon>Pseudomonadati</taxon>
        <taxon>Bacteroidota</taxon>
        <taxon>Chitinophagia</taxon>
        <taxon>Chitinophagales</taxon>
        <taxon>Chitinophagaceae</taxon>
        <taxon>Flavisolibacter</taxon>
    </lineage>
</organism>
<reference evidence="10 11" key="1">
    <citation type="submission" date="2016-11" db="EMBL/GenBank/DDBJ databases">
        <authorList>
            <person name="Jaros S."/>
            <person name="Januszkiewicz K."/>
            <person name="Wedrychowicz H."/>
        </authorList>
    </citation>
    <scope>NUCLEOTIDE SEQUENCE [LARGE SCALE GENOMIC DNA]</scope>
    <source>
        <strain evidence="10 11">DSM 18119</strain>
    </source>
</reference>
<gene>
    <name evidence="10" type="ORF">SAMN02745131_01167</name>
</gene>
<evidence type="ECO:0000256" key="9">
    <source>
        <dbReference type="SAM" id="MobiDB-lite"/>
    </source>
</evidence>
<name>A0A1M4WPF2_9BACT</name>
<dbReference type="PANTHER" id="PTHR36175">
    <property type="entry name" value="CYANOPHYCINASE"/>
    <property type="match status" value="1"/>
</dbReference>
<dbReference type="InterPro" id="IPR029062">
    <property type="entry name" value="Class_I_gatase-like"/>
</dbReference>
<dbReference type="SUPFAM" id="SSF52317">
    <property type="entry name" value="Class I glutamine amidotransferase-like"/>
    <property type="match status" value="1"/>
</dbReference>
<evidence type="ECO:0000256" key="4">
    <source>
        <dbReference type="ARBA" id="ARBA00013115"/>
    </source>
</evidence>